<proteinExistence type="predicted"/>
<protein>
    <submittedName>
        <fullName evidence="2">Alpha/beta fold hydrolase</fullName>
    </submittedName>
</protein>
<sequence>MGGLGHHYVTAGAGPALVLLHGFPQTSREWHPLIQRLASHFRVIAPDLRGIGGFPGPASGYDKFTLSDDVKGIVEQAGADGPVLICGHDMGAYVGFAYALRHRDSAAALVTVDAPLPGTRLGDSLAANPRTWHIPFHANVDVAHLLIAGREKEYIDYFVSSRIYDRAAVTPDDIDAYAAAYRAPGALRAGLEMYRALSQDSADNKAALAEARLAIPFTAVASGVTAVRPALEEMVGEVAEKGQVEIVDRAGHWIPEERPDRLAEIITDVAARAGHHTGTGTGEAR</sequence>
<evidence type="ECO:0000259" key="1">
    <source>
        <dbReference type="Pfam" id="PF00561"/>
    </source>
</evidence>
<evidence type="ECO:0000313" key="2">
    <source>
        <dbReference type="EMBL" id="GAA3264895.1"/>
    </source>
</evidence>
<gene>
    <name evidence="2" type="ORF">GCM10010469_34960</name>
</gene>
<evidence type="ECO:0000313" key="3">
    <source>
        <dbReference type="Proteomes" id="UP001500728"/>
    </source>
</evidence>
<accession>A0ABP6QXT1</accession>
<dbReference type="Pfam" id="PF00561">
    <property type="entry name" value="Abhydrolase_1"/>
    <property type="match status" value="1"/>
</dbReference>
<dbReference type="Proteomes" id="UP001500728">
    <property type="component" value="Unassembled WGS sequence"/>
</dbReference>
<feature type="domain" description="AB hydrolase-1" evidence="1">
    <location>
        <begin position="15"/>
        <end position="117"/>
    </location>
</feature>
<dbReference type="SUPFAM" id="SSF53474">
    <property type="entry name" value="alpha/beta-Hydrolases"/>
    <property type="match status" value="1"/>
</dbReference>
<dbReference type="GO" id="GO:0016787">
    <property type="term" value="F:hydrolase activity"/>
    <property type="evidence" value="ECO:0007669"/>
    <property type="project" value="UniProtKB-KW"/>
</dbReference>
<dbReference type="InterPro" id="IPR000073">
    <property type="entry name" value="AB_hydrolase_1"/>
</dbReference>
<dbReference type="EMBL" id="BAAAUW010000015">
    <property type="protein sequence ID" value="GAA3264895.1"/>
    <property type="molecule type" value="Genomic_DNA"/>
</dbReference>
<reference evidence="3" key="1">
    <citation type="journal article" date="2019" name="Int. J. Syst. Evol. Microbiol.">
        <title>The Global Catalogue of Microorganisms (GCM) 10K type strain sequencing project: providing services to taxonomists for standard genome sequencing and annotation.</title>
        <authorList>
            <consortium name="The Broad Institute Genomics Platform"/>
            <consortium name="The Broad Institute Genome Sequencing Center for Infectious Disease"/>
            <person name="Wu L."/>
            <person name="Ma J."/>
        </authorList>
    </citation>
    <scope>NUCLEOTIDE SEQUENCE [LARGE SCALE GENOMIC DNA]</scope>
    <source>
        <strain evidence="3">JCM 9381</strain>
    </source>
</reference>
<comment type="caution">
    <text evidence="2">The sequence shown here is derived from an EMBL/GenBank/DDBJ whole genome shotgun (WGS) entry which is preliminary data.</text>
</comment>
<keyword evidence="3" id="KW-1185">Reference proteome</keyword>
<dbReference type="InterPro" id="IPR029058">
    <property type="entry name" value="AB_hydrolase_fold"/>
</dbReference>
<dbReference type="PANTHER" id="PTHR43329">
    <property type="entry name" value="EPOXIDE HYDROLASE"/>
    <property type="match status" value="1"/>
</dbReference>
<dbReference type="Gene3D" id="3.40.50.1820">
    <property type="entry name" value="alpha/beta hydrolase"/>
    <property type="match status" value="1"/>
</dbReference>
<keyword evidence="2" id="KW-0378">Hydrolase</keyword>
<organism evidence="2 3">
    <name type="scientific">Streptomyces labedae</name>
    <dbReference type="NCBI Taxonomy" id="285569"/>
    <lineage>
        <taxon>Bacteria</taxon>
        <taxon>Bacillati</taxon>
        <taxon>Actinomycetota</taxon>
        <taxon>Actinomycetes</taxon>
        <taxon>Kitasatosporales</taxon>
        <taxon>Streptomycetaceae</taxon>
        <taxon>Streptomyces</taxon>
    </lineage>
</organism>
<name>A0ABP6QXT1_9ACTN</name>